<accession>A0A7J7KCG2</accession>
<sequence>MLHHYYMMLRKSCHVVFWWLLADVYHMVMSAPWSDSKFRELNRYKPLRKEMADREYFSRYEMPERVSSEYFPQYKSRPVNPAYSFYAPAEGMSWYGKQAEPWYDTPYARMANQNEPDQVRRQRDDVAIFKEADYYPDPEKGDKPEGWDSERVEGDRLRSLLQDVPEEHSTDPYSYPTYPPQDGLDILQKIGMRLTDLTTEREDGENDEKVLEDEEVIEESATTELMSDNEARSLLRQLEEAESTREGNREGNSEGERNKERLDMNQLAAMFDDTEQNEEEEKPKDKKKAERVSPKDVPTRDEMKDDLLDLMYSQNLLLMQAIQRIPYSQLQSTEAIQQIQDLINEATMIQTGIDSILSELKELGVAE</sequence>
<evidence type="ECO:0000313" key="4">
    <source>
        <dbReference type="Proteomes" id="UP000593567"/>
    </source>
</evidence>
<dbReference type="AlphaFoldDB" id="A0A7J7KCG2"/>
<evidence type="ECO:0000256" key="1">
    <source>
        <dbReference type="SAM" id="MobiDB-lite"/>
    </source>
</evidence>
<organism evidence="3 4">
    <name type="scientific">Bugula neritina</name>
    <name type="common">Brown bryozoan</name>
    <name type="synonym">Sertularia neritina</name>
    <dbReference type="NCBI Taxonomy" id="10212"/>
    <lineage>
        <taxon>Eukaryota</taxon>
        <taxon>Metazoa</taxon>
        <taxon>Spiralia</taxon>
        <taxon>Lophotrochozoa</taxon>
        <taxon>Bryozoa</taxon>
        <taxon>Gymnolaemata</taxon>
        <taxon>Cheilostomatida</taxon>
        <taxon>Flustrina</taxon>
        <taxon>Buguloidea</taxon>
        <taxon>Bugulidae</taxon>
        <taxon>Bugula</taxon>
    </lineage>
</organism>
<gene>
    <name evidence="3" type="ORF">EB796_005370</name>
</gene>
<dbReference type="Proteomes" id="UP000593567">
    <property type="component" value="Unassembled WGS sequence"/>
</dbReference>
<feature type="signal peptide" evidence="2">
    <location>
        <begin position="1"/>
        <end position="30"/>
    </location>
</feature>
<feature type="compositionally biased region" description="Basic and acidic residues" evidence="1">
    <location>
        <begin position="229"/>
        <end position="263"/>
    </location>
</feature>
<evidence type="ECO:0000256" key="2">
    <source>
        <dbReference type="SAM" id="SignalP"/>
    </source>
</evidence>
<dbReference type="EMBL" id="VXIV02000747">
    <property type="protein sequence ID" value="KAF6036319.1"/>
    <property type="molecule type" value="Genomic_DNA"/>
</dbReference>
<feature type="compositionally biased region" description="Basic and acidic residues" evidence="1">
    <location>
        <begin position="281"/>
        <end position="301"/>
    </location>
</feature>
<feature type="compositionally biased region" description="Acidic residues" evidence="1">
    <location>
        <begin position="202"/>
        <end position="218"/>
    </location>
</feature>
<name>A0A7J7KCG2_BUGNE</name>
<feature type="region of interest" description="Disordered" evidence="1">
    <location>
        <begin position="197"/>
        <end position="301"/>
    </location>
</feature>
<protein>
    <submittedName>
        <fullName evidence="3">Uncharacterized protein</fullName>
    </submittedName>
</protein>
<keyword evidence="4" id="KW-1185">Reference proteome</keyword>
<reference evidence="3" key="1">
    <citation type="submission" date="2020-06" db="EMBL/GenBank/DDBJ databases">
        <title>Draft genome of Bugula neritina, a colonial animal packing powerful symbionts and potential medicines.</title>
        <authorList>
            <person name="Rayko M."/>
        </authorList>
    </citation>
    <scope>NUCLEOTIDE SEQUENCE [LARGE SCALE GENOMIC DNA]</scope>
    <source>
        <strain evidence="3">Kwan_BN1</strain>
    </source>
</reference>
<evidence type="ECO:0000313" key="3">
    <source>
        <dbReference type="EMBL" id="KAF6036319.1"/>
    </source>
</evidence>
<keyword evidence="2" id="KW-0732">Signal</keyword>
<feature type="chain" id="PRO_5029455030" evidence="2">
    <location>
        <begin position="31"/>
        <end position="367"/>
    </location>
</feature>
<comment type="caution">
    <text evidence="3">The sequence shown here is derived from an EMBL/GenBank/DDBJ whole genome shotgun (WGS) entry which is preliminary data.</text>
</comment>
<proteinExistence type="predicted"/>